<dbReference type="Proteomes" id="UP000236161">
    <property type="component" value="Unassembled WGS sequence"/>
</dbReference>
<evidence type="ECO:0000313" key="2">
    <source>
        <dbReference type="Proteomes" id="UP000236161"/>
    </source>
</evidence>
<organism evidence="1 2">
    <name type="scientific">Apostasia shenzhenica</name>
    <dbReference type="NCBI Taxonomy" id="1088818"/>
    <lineage>
        <taxon>Eukaryota</taxon>
        <taxon>Viridiplantae</taxon>
        <taxon>Streptophyta</taxon>
        <taxon>Embryophyta</taxon>
        <taxon>Tracheophyta</taxon>
        <taxon>Spermatophyta</taxon>
        <taxon>Magnoliopsida</taxon>
        <taxon>Liliopsida</taxon>
        <taxon>Asparagales</taxon>
        <taxon>Orchidaceae</taxon>
        <taxon>Apostasioideae</taxon>
        <taxon>Apostasia</taxon>
    </lineage>
</organism>
<evidence type="ECO:0000313" key="1">
    <source>
        <dbReference type="EMBL" id="PKA62942.1"/>
    </source>
</evidence>
<protein>
    <submittedName>
        <fullName evidence="1">Uncharacterized protein</fullName>
    </submittedName>
</protein>
<dbReference type="OrthoDB" id="2006758at2759"/>
<dbReference type="AlphaFoldDB" id="A0A2I0B579"/>
<accession>A0A2I0B579</accession>
<keyword evidence="2" id="KW-1185">Reference proteome</keyword>
<gene>
    <name evidence="1" type="ORF">AXF42_Ash007738</name>
</gene>
<dbReference type="EMBL" id="KZ451911">
    <property type="protein sequence ID" value="PKA62942.1"/>
    <property type="molecule type" value="Genomic_DNA"/>
</dbReference>
<name>A0A2I0B579_9ASPA</name>
<proteinExistence type="predicted"/>
<sequence>MKRHNLLSRANQLATNEDCRQWRIPAKQFCERLLHLPSSGVFVELVDRGVHTELREEHLDCVAHAA</sequence>
<reference evidence="1 2" key="1">
    <citation type="journal article" date="2017" name="Nature">
        <title>The Apostasia genome and the evolution of orchids.</title>
        <authorList>
            <person name="Zhang G.Q."/>
            <person name="Liu K.W."/>
            <person name="Li Z."/>
            <person name="Lohaus R."/>
            <person name="Hsiao Y.Y."/>
            <person name="Niu S.C."/>
            <person name="Wang J.Y."/>
            <person name="Lin Y.C."/>
            <person name="Xu Q."/>
            <person name="Chen L.J."/>
            <person name="Yoshida K."/>
            <person name="Fujiwara S."/>
            <person name="Wang Z.W."/>
            <person name="Zhang Y.Q."/>
            <person name="Mitsuda N."/>
            <person name="Wang M."/>
            <person name="Liu G.H."/>
            <person name="Pecoraro L."/>
            <person name="Huang H.X."/>
            <person name="Xiao X.J."/>
            <person name="Lin M."/>
            <person name="Wu X.Y."/>
            <person name="Wu W.L."/>
            <person name="Chen Y.Y."/>
            <person name="Chang S.B."/>
            <person name="Sakamoto S."/>
            <person name="Ohme-Takagi M."/>
            <person name="Yagi M."/>
            <person name="Zeng S.J."/>
            <person name="Shen C.Y."/>
            <person name="Yeh C.M."/>
            <person name="Luo Y.B."/>
            <person name="Tsai W.C."/>
            <person name="Van de Peer Y."/>
            <person name="Liu Z.J."/>
        </authorList>
    </citation>
    <scope>NUCLEOTIDE SEQUENCE [LARGE SCALE GENOMIC DNA]</scope>
    <source>
        <strain evidence="2">cv. Shenzhen</strain>
        <tissue evidence="1">Stem</tissue>
    </source>
</reference>